<dbReference type="InterPro" id="IPR038766">
    <property type="entry name" value="Membrane_comp_ABC_pdt"/>
</dbReference>
<keyword evidence="1" id="KW-1133">Transmembrane helix</keyword>
<dbReference type="PANTHER" id="PTHR30287">
    <property type="entry name" value="MEMBRANE COMPONENT OF PREDICTED ABC SUPERFAMILY METABOLITE UPTAKE TRANSPORTER"/>
    <property type="match status" value="1"/>
</dbReference>
<dbReference type="AlphaFoldDB" id="A0A1E3H2N5"/>
<evidence type="ECO:0000256" key="1">
    <source>
        <dbReference type="SAM" id="Phobius"/>
    </source>
</evidence>
<dbReference type="PATRIC" id="fig|1439726.3.peg.2400"/>
<proteinExistence type="predicted"/>
<evidence type="ECO:0000313" key="2">
    <source>
        <dbReference type="EMBL" id="ODN70415.1"/>
    </source>
</evidence>
<dbReference type="EMBL" id="MCRJ01000051">
    <property type="protein sequence ID" value="ODN70415.1"/>
    <property type="molecule type" value="Genomic_DNA"/>
</dbReference>
<feature type="transmembrane region" description="Helical" evidence="1">
    <location>
        <begin position="26"/>
        <end position="46"/>
    </location>
</feature>
<dbReference type="GO" id="GO:0005886">
    <property type="term" value="C:plasma membrane"/>
    <property type="evidence" value="ECO:0007669"/>
    <property type="project" value="TreeGrafter"/>
</dbReference>
<protein>
    <recommendedName>
        <fullName evidence="4">Glycosyl transferase family 1</fullName>
    </recommendedName>
</protein>
<dbReference type="Proteomes" id="UP000094622">
    <property type="component" value="Unassembled WGS sequence"/>
</dbReference>
<keyword evidence="1" id="KW-0472">Membrane</keyword>
<evidence type="ECO:0000313" key="3">
    <source>
        <dbReference type="Proteomes" id="UP000094622"/>
    </source>
</evidence>
<reference evidence="2 3" key="1">
    <citation type="submission" date="2016-07" db="EMBL/GenBank/DDBJ databases">
        <title>Draft Genome Sequence of Methylobrevis pamukkalensis PK2.</title>
        <authorList>
            <person name="Vasilenko O.V."/>
            <person name="Doronina N.V."/>
            <person name="Shmareva M.N."/>
            <person name="Tarlachkov S.V."/>
            <person name="Mustakhimov I."/>
            <person name="Trotsenko Y.A."/>
        </authorList>
    </citation>
    <scope>NUCLEOTIDE SEQUENCE [LARGE SCALE GENOMIC DNA]</scope>
    <source>
        <strain evidence="2 3">PK2</strain>
    </source>
</reference>
<gene>
    <name evidence="2" type="ORF">A6302_02279</name>
</gene>
<keyword evidence="1" id="KW-0812">Transmembrane</keyword>
<keyword evidence="3" id="KW-1185">Reference proteome</keyword>
<evidence type="ECO:0008006" key="4">
    <source>
        <dbReference type="Google" id="ProtNLM"/>
    </source>
</evidence>
<accession>A0A1E3H2N5</accession>
<dbReference type="PANTHER" id="PTHR30287:SF1">
    <property type="entry name" value="INNER MEMBRANE PROTEIN"/>
    <property type="match status" value="1"/>
</dbReference>
<name>A0A1E3H2N5_9HYPH</name>
<organism evidence="2 3">
    <name type="scientific">Methylobrevis pamukkalensis</name>
    <dbReference type="NCBI Taxonomy" id="1439726"/>
    <lineage>
        <taxon>Bacteria</taxon>
        <taxon>Pseudomonadati</taxon>
        <taxon>Pseudomonadota</taxon>
        <taxon>Alphaproteobacteria</taxon>
        <taxon>Hyphomicrobiales</taxon>
        <taxon>Pleomorphomonadaceae</taxon>
        <taxon>Methylobrevis</taxon>
    </lineage>
</organism>
<comment type="caution">
    <text evidence="2">The sequence shown here is derived from an EMBL/GenBank/DDBJ whole genome shotgun (WGS) entry which is preliminary data.</text>
</comment>
<sequence>MAAFVASSAGPGLRLAARFALRELRGGLSGFAIFIACIAIGVAAIASVGATTRAITEGLAAEGGVILGGDVSFSLAQRELTDAERAFLTAAGTLSEIAGLRAMARTADDNSAMIDIKAVDGAYPLVGEMRLEAGGTLADALAERNGRFGIAVDPLLLARLDLAAGDTVSIGRAEFRISDAIAAEPDRVAPASISAPG</sequence>